<evidence type="ECO:0000313" key="3">
    <source>
        <dbReference type="EMBL" id="CAD8401945.1"/>
    </source>
</evidence>
<organism evidence="2">
    <name type="scientific">Rhodosorus marinus</name>
    <dbReference type="NCBI Taxonomy" id="101924"/>
    <lineage>
        <taxon>Eukaryota</taxon>
        <taxon>Rhodophyta</taxon>
        <taxon>Stylonematophyceae</taxon>
        <taxon>Stylonematales</taxon>
        <taxon>Stylonemataceae</taxon>
        <taxon>Rhodosorus</taxon>
    </lineage>
</organism>
<reference evidence="2" key="1">
    <citation type="submission" date="2021-01" db="EMBL/GenBank/DDBJ databases">
        <authorList>
            <person name="Corre E."/>
            <person name="Pelletier E."/>
            <person name="Niang G."/>
            <person name="Scheremetjew M."/>
            <person name="Finn R."/>
            <person name="Kale V."/>
            <person name="Holt S."/>
            <person name="Cochrane G."/>
            <person name="Meng A."/>
            <person name="Brown T."/>
            <person name="Cohen L."/>
        </authorList>
    </citation>
    <scope>NUCLEOTIDE SEQUENCE</scope>
    <source>
        <strain evidence="2">UTEX LB 2760</strain>
    </source>
</reference>
<evidence type="ECO:0000256" key="1">
    <source>
        <dbReference type="SAM" id="MobiDB-lite"/>
    </source>
</evidence>
<protein>
    <submittedName>
        <fullName evidence="2">Uncharacterized protein</fullName>
    </submittedName>
</protein>
<proteinExistence type="predicted"/>
<sequence>MRNWRTLLKLSFCKARLSHVDEPNLTRAGKSQDRKRPSPPCKNFVLSSAQLLLSQKRGVWKNAEQKPFTELGFKSISNKLFVSKPESKLHEGYCEDAEMEAESGPELCPASKGEAPEAVSENHEDPEMETESGPEMYPVSKLGVSEAVSEDGFVEFI</sequence>
<dbReference type="AlphaFoldDB" id="A0A6T6NM29"/>
<dbReference type="EMBL" id="HBEK01021779">
    <property type="protein sequence ID" value="CAD8401945.1"/>
    <property type="molecule type" value="Transcribed_RNA"/>
</dbReference>
<feature type="region of interest" description="Disordered" evidence="1">
    <location>
        <begin position="95"/>
        <end position="137"/>
    </location>
</feature>
<accession>A0A6T6NM29</accession>
<name>A0A6T6NM29_9RHOD</name>
<evidence type="ECO:0000313" key="2">
    <source>
        <dbReference type="EMBL" id="CAD8401944.1"/>
    </source>
</evidence>
<dbReference type="EMBL" id="HBEK01021778">
    <property type="protein sequence ID" value="CAD8401944.1"/>
    <property type="molecule type" value="Transcribed_RNA"/>
</dbReference>
<gene>
    <name evidence="2" type="ORF">RMAR0315_LOCUS11948</name>
    <name evidence="3" type="ORF">RMAR0315_LOCUS11949</name>
</gene>